<dbReference type="EMBL" id="CQEM01000001">
    <property type="protein sequence ID" value="CNK61740.1"/>
    <property type="molecule type" value="Genomic_DNA"/>
</dbReference>
<reference evidence="3" key="1">
    <citation type="submission" date="2015-03" db="EMBL/GenBank/DDBJ databases">
        <authorList>
            <consortium name="Pathogen Informatics"/>
        </authorList>
    </citation>
    <scope>NUCLEOTIDE SEQUENCE [LARGE SCALE GENOMIC DNA]</scope>
    <source>
        <strain evidence="3">IP27925</strain>
    </source>
</reference>
<dbReference type="SUPFAM" id="SSF140591">
    <property type="entry name" value="Type III secretion system domain"/>
    <property type="match status" value="1"/>
</dbReference>
<dbReference type="GO" id="GO:0019867">
    <property type="term" value="C:outer membrane"/>
    <property type="evidence" value="ECO:0007669"/>
    <property type="project" value="InterPro"/>
</dbReference>
<dbReference type="GO" id="GO:0046903">
    <property type="term" value="P:secretion"/>
    <property type="evidence" value="ECO:0007669"/>
    <property type="project" value="InterPro"/>
</dbReference>
<accession>A0A0T9T4S4</accession>
<dbReference type="RefSeq" id="WP_050124910.1">
    <property type="nucleotide sequence ID" value="NZ_CQEM01000001.1"/>
</dbReference>
<dbReference type="Gene3D" id="1.20.1280.80">
    <property type="match status" value="1"/>
</dbReference>
<dbReference type="Proteomes" id="UP000040088">
    <property type="component" value="Unassembled WGS sequence"/>
</dbReference>
<dbReference type="InterPro" id="IPR038347">
    <property type="entry name" value="TyeA_sf"/>
</dbReference>
<proteinExistence type="predicted"/>
<dbReference type="AlphaFoldDB" id="A0A0T9T4S4"/>
<protein>
    <submittedName>
        <fullName evidence="2">Type III secretion system protein SsaL</fullName>
    </submittedName>
</protein>
<dbReference type="Pfam" id="PF07201">
    <property type="entry name" value="HrpJ"/>
    <property type="match status" value="1"/>
</dbReference>
<evidence type="ECO:0000313" key="3">
    <source>
        <dbReference type="Proteomes" id="UP000040088"/>
    </source>
</evidence>
<sequence length="341" mass="38166">MINANNVSDAAIVHGSPLDSGKLQAEVTPAHSVMTLASQELLEIRQAVLGESMVETMEEIGLSLGARLKDQKSVEAEERNQRRQHLLMKLVAQLSDSASNLLPQSIPPDIDMALLASKLRQGGLSAGQQILLLASMMSYHQNNPLRRRSLSQLLGPLLESEGWEIELFGLLEFGTAGSRSLGALKQLFQQSIHQGELSVAEWFTRVSRWPQRQQRIRILMRAMAFDLSCQPPPKHGERLAATLYQLRRLLMFLGLEDHCDRVGSACGVSGDVILSEVLAVVGQPWLFNNWLQPRVEIITGPDAKTRRGFIRRFYELFKLMPVECFNDEDHQAQILTVLLEI</sequence>
<dbReference type="InterPro" id="IPR013351">
    <property type="entry name" value="T3SS_TyeA-rel"/>
</dbReference>
<gene>
    <name evidence="2" type="ORF">ERS008460_00389</name>
</gene>
<dbReference type="InterPro" id="IPR010812">
    <property type="entry name" value="HrpJ-like"/>
</dbReference>
<evidence type="ECO:0000259" key="1">
    <source>
        <dbReference type="Pfam" id="PF07201"/>
    </source>
</evidence>
<feature type="domain" description="Hypersensitivity response secretion-like HrpJ" evidence="1">
    <location>
        <begin position="54"/>
        <end position="205"/>
    </location>
</feature>
<name>A0A0T9T4S4_YERAE</name>
<organism evidence="2 3">
    <name type="scientific">Yersinia aleksiciae</name>
    <dbReference type="NCBI Taxonomy" id="263819"/>
    <lineage>
        <taxon>Bacteria</taxon>
        <taxon>Pseudomonadati</taxon>
        <taxon>Pseudomonadota</taxon>
        <taxon>Gammaproteobacteria</taxon>
        <taxon>Enterobacterales</taxon>
        <taxon>Yersiniaceae</taxon>
        <taxon>Yersinia</taxon>
    </lineage>
</organism>
<evidence type="ECO:0000313" key="2">
    <source>
        <dbReference type="EMBL" id="CNK61740.1"/>
    </source>
</evidence>
<dbReference type="NCBIfam" id="TIGR02511">
    <property type="entry name" value="type_III_tyeA"/>
    <property type="match status" value="1"/>
</dbReference>